<organism evidence="1 2">
    <name type="scientific">Ponticoccus litoralis</name>
    <dbReference type="NCBI Taxonomy" id="422297"/>
    <lineage>
        <taxon>Bacteria</taxon>
        <taxon>Pseudomonadati</taxon>
        <taxon>Pseudomonadota</taxon>
        <taxon>Alphaproteobacteria</taxon>
        <taxon>Rhodobacterales</taxon>
        <taxon>Roseobacteraceae</taxon>
        <taxon>Ponticoccus</taxon>
    </lineage>
</organism>
<protein>
    <submittedName>
        <fullName evidence="1">Uncharacterized protein</fullName>
    </submittedName>
</protein>
<accession>A0AAW9SPM7</accession>
<evidence type="ECO:0000313" key="1">
    <source>
        <dbReference type="EMBL" id="MEN9060483.1"/>
    </source>
</evidence>
<gene>
    <name evidence="1" type="ORF">ABFB10_05015</name>
</gene>
<dbReference type="EMBL" id="JBDNCH010000002">
    <property type="protein sequence ID" value="MEN9060483.1"/>
    <property type="molecule type" value="Genomic_DNA"/>
</dbReference>
<dbReference type="AlphaFoldDB" id="A0AAW9SPM7"/>
<dbReference type="RefSeq" id="WP_347165660.1">
    <property type="nucleotide sequence ID" value="NZ_JBDNCH010000002.1"/>
</dbReference>
<dbReference type="Proteomes" id="UP001428774">
    <property type="component" value="Unassembled WGS sequence"/>
</dbReference>
<name>A0AAW9SPM7_9RHOB</name>
<evidence type="ECO:0000313" key="2">
    <source>
        <dbReference type="Proteomes" id="UP001428774"/>
    </source>
</evidence>
<reference evidence="1 2" key="1">
    <citation type="submission" date="2024-05" db="EMBL/GenBank/DDBJ databases">
        <title>Genome sequence of Ponticoccus litoralis KCCM 90028.</title>
        <authorList>
            <person name="Kim J.M."/>
            <person name="Lee J.K."/>
            <person name="Choi B.J."/>
            <person name="Bayburt H."/>
            <person name="Baek J.H."/>
            <person name="Jeon C.O."/>
        </authorList>
    </citation>
    <scope>NUCLEOTIDE SEQUENCE [LARGE SCALE GENOMIC DNA]</scope>
    <source>
        <strain evidence="1 2">KCCM 90028</strain>
    </source>
</reference>
<proteinExistence type="predicted"/>
<sequence>MSELEEFHQSLIADIQGNADAMGAYVQEAFFEKVGEILNEAGEIEEADYCHFAGKRGGSRCRSADTAAIHVTPTVSLH</sequence>
<keyword evidence="2" id="KW-1185">Reference proteome</keyword>
<comment type="caution">
    <text evidence="1">The sequence shown here is derived from an EMBL/GenBank/DDBJ whole genome shotgun (WGS) entry which is preliminary data.</text>
</comment>